<evidence type="ECO:0008006" key="4">
    <source>
        <dbReference type="Google" id="ProtNLM"/>
    </source>
</evidence>
<accession>A0A2A4FF05</accession>
<dbReference type="EMBL" id="MTZU01000032">
    <property type="protein sequence ID" value="PCE31981.1"/>
    <property type="molecule type" value="Genomic_DNA"/>
</dbReference>
<dbReference type="Proteomes" id="UP000217994">
    <property type="component" value="Unassembled WGS sequence"/>
</dbReference>
<evidence type="ECO:0000313" key="2">
    <source>
        <dbReference type="EMBL" id="PCE31981.1"/>
    </source>
</evidence>
<feature type="transmembrane region" description="Helical" evidence="1">
    <location>
        <begin position="84"/>
        <end position="105"/>
    </location>
</feature>
<name>A0A2A4FF05_9BURK</name>
<evidence type="ECO:0000313" key="3">
    <source>
        <dbReference type="Proteomes" id="UP000217994"/>
    </source>
</evidence>
<evidence type="ECO:0000256" key="1">
    <source>
        <dbReference type="SAM" id="Phobius"/>
    </source>
</evidence>
<gene>
    <name evidence="2" type="ORF">BZL54_12835</name>
</gene>
<feature type="transmembrane region" description="Helical" evidence="1">
    <location>
        <begin position="112"/>
        <end position="134"/>
    </location>
</feature>
<keyword evidence="1" id="KW-0472">Membrane</keyword>
<dbReference type="AlphaFoldDB" id="A0A2A4FF05"/>
<organism evidence="2 3">
    <name type="scientific">Burkholderia ubonensis subsp. mesacidophila</name>
    <dbReference type="NCBI Taxonomy" id="265293"/>
    <lineage>
        <taxon>Bacteria</taxon>
        <taxon>Pseudomonadati</taxon>
        <taxon>Pseudomonadota</taxon>
        <taxon>Betaproteobacteria</taxon>
        <taxon>Burkholderiales</taxon>
        <taxon>Burkholderiaceae</taxon>
        <taxon>Burkholderia</taxon>
        <taxon>Burkholderia cepacia complex</taxon>
    </lineage>
</organism>
<reference evidence="2 3" key="1">
    <citation type="submission" date="2017-01" db="EMBL/GenBank/DDBJ databases">
        <title>Whole-Genome Shotgun Sequencing of Two beta-Proteobacterial Species in Search of the Bulgecin Biosynthetic Cluster.</title>
        <authorList>
            <person name="Horsman M.E."/>
            <person name="Marous D.R."/>
            <person name="Li R."/>
            <person name="Oliver R.A."/>
            <person name="Byun B."/>
            <person name="Emrich S.J."/>
            <person name="Boggess B."/>
            <person name="Townsend C.A."/>
            <person name="Mobashery S."/>
        </authorList>
    </citation>
    <scope>NUCLEOTIDE SEQUENCE [LARGE SCALE GENOMIC DNA]</scope>
    <source>
        <strain evidence="2 3">ATCC 31433</strain>
    </source>
</reference>
<keyword evidence="1" id="KW-0812">Transmembrane</keyword>
<feature type="transmembrane region" description="Helical" evidence="1">
    <location>
        <begin position="210"/>
        <end position="232"/>
    </location>
</feature>
<proteinExistence type="predicted"/>
<feature type="transmembrane region" description="Helical" evidence="1">
    <location>
        <begin position="280"/>
        <end position="297"/>
    </location>
</feature>
<comment type="caution">
    <text evidence="2">The sequence shown here is derived from an EMBL/GenBank/DDBJ whole genome shotgun (WGS) entry which is preliminary data.</text>
</comment>
<keyword evidence="1" id="KW-1133">Transmembrane helix</keyword>
<feature type="transmembrane region" description="Helical" evidence="1">
    <location>
        <begin position="166"/>
        <end position="190"/>
    </location>
</feature>
<protein>
    <recommendedName>
        <fullName evidence="4">Glycosyltransferase RgtA/B/C/D-like domain-containing protein</fullName>
    </recommendedName>
</protein>
<sequence length="471" mass="50735">MRTAAVRLLPSFPLIAALIAYSVVLFVPAVLNDADTYWHLATGDWILDHHAVPHTDPFSFTMAGQPWVAHEWLSEVLMALAYRAGGWSTVALLFACAAAVTAGALARYLSRWLSLPAAALVALLGTACVSPSLLARPHLLALPMLTLWTIGLLSAEAHASAPRPRLLVLMLIWANLHGSFVLGLAMIPALAADAMLDARGQDVRRCLRNWSLFFIAAVTTSLLTPHGANGLLFPFRLLAMHHVAQIGEWRPLDLTTLQPLEPALAVLGYVMAFRRVRVPLVRLLIVLGLACLAYRHARHEMLAGIVGAAMLAEPLGRSFGPPPAAAKSRAPLPGAAVALACAIALAALRFAHPIVRGDDPVSPVAAVAAVPADRLDAPVLNSYEFGGYLVFRHVKPFVDGRADMYGDAFMSAYFDALKPDRAAIERLVERYRIRWALLAAHGTLAEAMATLPGWRRIHADNVAVAFVRDGP</sequence>
<feature type="transmembrane region" description="Helical" evidence="1">
    <location>
        <begin position="12"/>
        <end position="31"/>
    </location>
</feature>